<accession>A0A239ELL7</accession>
<organism evidence="1 2">
    <name type="scientific">Rhodococcoides kyotonense</name>
    <dbReference type="NCBI Taxonomy" id="398843"/>
    <lineage>
        <taxon>Bacteria</taxon>
        <taxon>Bacillati</taxon>
        <taxon>Actinomycetota</taxon>
        <taxon>Actinomycetes</taxon>
        <taxon>Mycobacteriales</taxon>
        <taxon>Nocardiaceae</taxon>
        <taxon>Rhodococcoides</taxon>
    </lineage>
</organism>
<proteinExistence type="predicted"/>
<protein>
    <submittedName>
        <fullName evidence="1">Uncharacterized protein</fullName>
    </submittedName>
</protein>
<dbReference type="EMBL" id="FZOW01000002">
    <property type="protein sequence ID" value="SNS45670.1"/>
    <property type="molecule type" value="Genomic_DNA"/>
</dbReference>
<sequence length="39" mass="3669">MDLAAIISSFLATGSSTGSSASDIPIIELLGALGSGSAS</sequence>
<name>A0A239ELL7_9NOCA</name>
<evidence type="ECO:0000313" key="2">
    <source>
        <dbReference type="Proteomes" id="UP000198327"/>
    </source>
</evidence>
<evidence type="ECO:0000313" key="1">
    <source>
        <dbReference type="EMBL" id="SNS45670.1"/>
    </source>
</evidence>
<gene>
    <name evidence="1" type="ORF">SAMN05421642_102460</name>
</gene>
<dbReference type="Proteomes" id="UP000198327">
    <property type="component" value="Unassembled WGS sequence"/>
</dbReference>
<reference evidence="2" key="1">
    <citation type="submission" date="2017-06" db="EMBL/GenBank/DDBJ databases">
        <authorList>
            <person name="Varghese N."/>
            <person name="Submissions S."/>
        </authorList>
    </citation>
    <scope>NUCLEOTIDE SEQUENCE [LARGE SCALE GENOMIC DNA]</scope>
    <source>
        <strain evidence="2">JCM 23211</strain>
    </source>
</reference>
<dbReference type="AlphaFoldDB" id="A0A239ELL7"/>
<keyword evidence="2" id="KW-1185">Reference proteome</keyword>